<evidence type="ECO:0000256" key="6">
    <source>
        <dbReference type="ARBA" id="ARBA00022448"/>
    </source>
</evidence>
<comment type="function">
    <text evidence="1">Core subunit of the mitochondrial membrane respiratory chain NADH dehydrogenase (Complex I) that is believed to belong to the minimal assembly required for catalysis. Complex I functions in the transfer of electrons from NADH to the respiratory chain. The immediate electron acceptor for the enzyme is believed to be ubiquinone.</text>
</comment>
<evidence type="ECO:0000256" key="4">
    <source>
        <dbReference type="ARBA" id="ARBA00012944"/>
    </source>
</evidence>
<feature type="domain" description="NADH:quinone oxidoreductase/Mrp antiporter transmembrane" evidence="18">
    <location>
        <begin position="107"/>
        <end position="389"/>
    </location>
</feature>
<evidence type="ECO:0000256" key="2">
    <source>
        <dbReference type="ARBA" id="ARBA00004225"/>
    </source>
</evidence>
<comment type="function">
    <text evidence="17">Core subunit of the mitochondrial membrane respiratory chain NADH dehydrogenase (Complex I) which catalyzes electron transfer from NADH through the respiratory chain, using ubiquinone as an electron acceptor. Essential for the catalytic activity and assembly of complex I.</text>
</comment>
<feature type="transmembrane region" description="Helical" evidence="17">
    <location>
        <begin position="243"/>
        <end position="265"/>
    </location>
</feature>
<evidence type="ECO:0000256" key="14">
    <source>
        <dbReference type="ARBA" id="ARBA00023128"/>
    </source>
</evidence>
<evidence type="ECO:0000259" key="18">
    <source>
        <dbReference type="Pfam" id="PF00361"/>
    </source>
</evidence>
<proteinExistence type="inferred from homology"/>
<feature type="transmembrane region" description="Helical" evidence="17">
    <location>
        <begin position="139"/>
        <end position="160"/>
    </location>
</feature>
<feature type="transmembrane region" description="Helical" evidence="17">
    <location>
        <begin position="333"/>
        <end position="355"/>
    </location>
</feature>
<dbReference type="AlphaFoldDB" id="A0A0S2MQZ6"/>
<organism evidence="20">
    <name type="scientific">Passalidae sp. GENSP02</name>
    <dbReference type="NCBI Taxonomy" id="1205572"/>
    <lineage>
        <taxon>Eukaryota</taxon>
        <taxon>Metazoa</taxon>
        <taxon>Ecdysozoa</taxon>
        <taxon>Arthropoda</taxon>
        <taxon>Hexapoda</taxon>
        <taxon>Insecta</taxon>
        <taxon>Pterygota</taxon>
        <taxon>Neoptera</taxon>
        <taxon>Endopterygota</taxon>
        <taxon>Coleoptera</taxon>
        <taxon>Polyphaga</taxon>
        <taxon>Scarabaeiformia</taxon>
        <taxon>Passalidae</taxon>
    </lineage>
</organism>
<feature type="transmembrane region" description="Helical" evidence="17">
    <location>
        <begin position="180"/>
        <end position="199"/>
    </location>
</feature>
<keyword evidence="10 17" id="KW-0249">Electron transport</keyword>
<keyword evidence="9" id="KW-1278">Translocase</keyword>
<feature type="transmembrane region" description="Helical" evidence="17">
    <location>
        <begin position="300"/>
        <end position="321"/>
    </location>
</feature>
<evidence type="ECO:0000256" key="12">
    <source>
        <dbReference type="ARBA" id="ARBA00023027"/>
    </source>
</evidence>
<comment type="subcellular location">
    <subcellularLocation>
        <location evidence="2 17">Mitochondrion membrane</location>
        <topology evidence="2 17">Multi-pass membrane protein</topology>
    </subcellularLocation>
</comment>
<dbReference type="GO" id="GO:0003954">
    <property type="term" value="F:NADH dehydrogenase activity"/>
    <property type="evidence" value="ECO:0007669"/>
    <property type="project" value="TreeGrafter"/>
</dbReference>
<gene>
    <name evidence="20" type="primary">nad4</name>
</gene>
<feature type="transmembrane region" description="Helical" evidence="17">
    <location>
        <begin position="211"/>
        <end position="231"/>
    </location>
</feature>
<keyword evidence="11 17" id="KW-1133">Transmembrane helix</keyword>
<dbReference type="GO" id="GO:0048039">
    <property type="term" value="F:ubiquinone binding"/>
    <property type="evidence" value="ECO:0007669"/>
    <property type="project" value="TreeGrafter"/>
</dbReference>
<dbReference type="InterPro" id="IPR001750">
    <property type="entry name" value="ND/Mrp_TM"/>
</dbReference>
<evidence type="ECO:0000313" key="20">
    <source>
        <dbReference type="EMBL" id="ALO77139.1"/>
    </source>
</evidence>
<dbReference type="GO" id="GO:0031966">
    <property type="term" value="C:mitochondrial membrane"/>
    <property type="evidence" value="ECO:0007669"/>
    <property type="project" value="UniProtKB-SubCell"/>
</dbReference>
<geneLocation type="mitochondrion" evidence="20"/>
<dbReference type="InterPro" id="IPR000260">
    <property type="entry name" value="NADH4_N"/>
</dbReference>
<evidence type="ECO:0000256" key="3">
    <source>
        <dbReference type="ARBA" id="ARBA00009025"/>
    </source>
</evidence>
<dbReference type="InterPro" id="IPR003918">
    <property type="entry name" value="NADH_UbQ_OxRdtase"/>
</dbReference>
<dbReference type="GO" id="GO:0008137">
    <property type="term" value="F:NADH dehydrogenase (ubiquinone) activity"/>
    <property type="evidence" value="ECO:0007669"/>
    <property type="project" value="UniProtKB-UniRule"/>
</dbReference>
<protein>
    <recommendedName>
        <fullName evidence="5 17">NADH-ubiquinone oxidoreductase chain 4</fullName>
        <ecNumber evidence="4 17">7.1.1.2</ecNumber>
    </recommendedName>
</protein>
<dbReference type="PANTHER" id="PTHR43507">
    <property type="entry name" value="NADH-UBIQUINONE OXIDOREDUCTASE CHAIN 4"/>
    <property type="match status" value="1"/>
</dbReference>
<evidence type="ECO:0000256" key="8">
    <source>
        <dbReference type="ARBA" id="ARBA00022692"/>
    </source>
</evidence>
<keyword evidence="15 17" id="KW-0472">Membrane</keyword>
<dbReference type="PANTHER" id="PTHR43507:SF20">
    <property type="entry name" value="NADH-UBIQUINONE OXIDOREDUCTASE CHAIN 4"/>
    <property type="match status" value="1"/>
</dbReference>
<keyword evidence="14 17" id="KW-0496">Mitochondrion</keyword>
<feature type="transmembrane region" description="Helical" evidence="17">
    <location>
        <begin position="111"/>
        <end position="132"/>
    </location>
</feature>
<evidence type="ECO:0000256" key="15">
    <source>
        <dbReference type="ARBA" id="ARBA00023136"/>
    </source>
</evidence>
<keyword evidence="6 17" id="KW-0813">Transport</keyword>
<keyword evidence="7 17" id="KW-0679">Respiratory chain</keyword>
<reference evidence="20" key="1">
    <citation type="submission" date="2012-06" db="EMBL/GenBank/DDBJ databases">
        <title>Mitogenomics of the Coleoptera under dense taxon sampling.</title>
        <authorList>
            <person name="Timmermans M.J.T.N."/>
            <person name="Lim J."/>
            <person name="Dodsworth S."/>
            <person name="Haran J."/>
            <person name="Ahrens D."/>
            <person name="Bocak L."/>
            <person name="London A."/>
            <person name="Culverwell L."/>
            <person name="Vogler A.P."/>
        </authorList>
    </citation>
    <scope>NUCLEOTIDE SEQUENCE</scope>
</reference>
<keyword evidence="8 17" id="KW-0812">Transmembrane</keyword>
<feature type="transmembrane region" description="Helical" evidence="17">
    <location>
        <begin position="56"/>
        <end position="81"/>
    </location>
</feature>
<dbReference type="GO" id="GO:0042773">
    <property type="term" value="P:ATP synthesis coupled electron transport"/>
    <property type="evidence" value="ECO:0007669"/>
    <property type="project" value="InterPro"/>
</dbReference>
<dbReference type="GO" id="GO:0015990">
    <property type="term" value="P:electron transport coupled proton transport"/>
    <property type="evidence" value="ECO:0007669"/>
    <property type="project" value="TreeGrafter"/>
</dbReference>
<feature type="transmembrane region" description="Helical" evidence="17">
    <location>
        <begin position="375"/>
        <end position="398"/>
    </location>
</feature>
<accession>A0A0S2MQZ6</accession>
<comment type="catalytic activity">
    <reaction evidence="16 17">
        <text>a ubiquinone + NADH + 5 H(+)(in) = a ubiquinol + NAD(+) + 4 H(+)(out)</text>
        <dbReference type="Rhea" id="RHEA:29091"/>
        <dbReference type="Rhea" id="RHEA-COMP:9565"/>
        <dbReference type="Rhea" id="RHEA-COMP:9566"/>
        <dbReference type="ChEBI" id="CHEBI:15378"/>
        <dbReference type="ChEBI" id="CHEBI:16389"/>
        <dbReference type="ChEBI" id="CHEBI:17976"/>
        <dbReference type="ChEBI" id="CHEBI:57540"/>
        <dbReference type="ChEBI" id="CHEBI:57945"/>
        <dbReference type="EC" id="7.1.1.2"/>
    </reaction>
</comment>
<dbReference type="EMBL" id="JX412812">
    <property type="protein sequence ID" value="ALO77139.1"/>
    <property type="molecule type" value="Genomic_DNA"/>
</dbReference>
<evidence type="ECO:0000256" key="5">
    <source>
        <dbReference type="ARBA" id="ARBA00021006"/>
    </source>
</evidence>
<keyword evidence="13 17" id="KW-0830">Ubiquinone</keyword>
<evidence type="ECO:0000256" key="1">
    <source>
        <dbReference type="ARBA" id="ARBA00003257"/>
    </source>
</evidence>
<feature type="transmembrane region" description="Helical" evidence="17">
    <location>
        <begin position="88"/>
        <end position="105"/>
    </location>
</feature>
<evidence type="ECO:0000256" key="7">
    <source>
        <dbReference type="ARBA" id="ARBA00022660"/>
    </source>
</evidence>
<dbReference type="EC" id="7.1.1.2" evidence="4 17"/>
<evidence type="ECO:0000256" key="17">
    <source>
        <dbReference type="RuleBase" id="RU003297"/>
    </source>
</evidence>
<evidence type="ECO:0000256" key="10">
    <source>
        <dbReference type="ARBA" id="ARBA00022982"/>
    </source>
</evidence>
<comment type="similarity">
    <text evidence="3 17">Belongs to the complex I subunit 4 family.</text>
</comment>
<evidence type="ECO:0000259" key="19">
    <source>
        <dbReference type="Pfam" id="PF01059"/>
    </source>
</evidence>
<evidence type="ECO:0000256" key="16">
    <source>
        <dbReference type="ARBA" id="ARBA00049551"/>
    </source>
</evidence>
<evidence type="ECO:0000256" key="9">
    <source>
        <dbReference type="ARBA" id="ARBA00022967"/>
    </source>
</evidence>
<keyword evidence="12 17" id="KW-0520">NAD</keyword>
<feature type="transmembrane region" description="Helical" evidence="17">
    <location>
        <begin position="7"/>
        <end position="36"/>
    </location>
</feature>
<evidence type="ECO:0000256" key="13">
    <source>
        <dbReference type="ARBA" id="ARBA00023075"/>
    </source>
</evidence>
<feature type="transmembrane region" description="Helical" evidence="17">
    <location>
        <begin position="272"/>
        <end position="294"/>
    </location>
</feature>
<dbReference type="Pfam" id="PF01059">
    <property type="entry name" value="Oxidored_q5_N"/>
    <property type="match status" value="1"/>
</dbReference>
<name>A0A0S2MQZ6_9SCAR</name>
<dbReference type="Pfam" id="PF00361">
    <property type="entry name" value="Proton_antipo_M"/>
    <property type="match status" value="1"/>
</dbReference>
<feature type="domain" description="NADH:ubiquinone oxidoreductase chain 4 N-terminal" evidence="19">
    <location>
        <begin position="1"/>
        <end position="103"/>
    </location>
</feature>
<dbReference type="PRINTS" id="PR01437">
    <property type="entry name" value="NUOXDRDTASE4"/>
</dbReference>
<evidence type="ECO:0000256" key="11">
    <source>
        <dbReference type="ARBA" id="ARBA00022989"/>
    </source>
</evidence>
<sequence length="445" mass="51216">MVKFFLFFLFVIIVLIMFNNFWNLQFMLMILILLFLKSMSFSGDFVHISMGLGVDLLAYMLILLSFFIIMLMMMASSSIYFLNNFLKLFMYNLIILGVFLMITFSCMNLMLFYLFFELSMLPVLLMIVGWGYQPERIQAGVYMLFYTLFASFPMMISLFFYYKNYNTLSLFYFMESLDNLFMYICMILVFLVKFPMYYVHLWLPKAHVEAPIAGSMILAGVMLKLGGYGIARVMKLFIYSTLLMNKVIIVFGLFGGMLVSILCLTQMDLKSLIAYSSVSHMSLVLAGMMSMSIMGLMGGLVMMIAHGLCSSGLFCMANIYYERSNSRSFYVNKGMLMFMPGLAIFSFLLAVNNMAAPPSLNLLGEILLINSMVSWNYFMMIILFIISFFGAVYSLLFYININHGSKYSGLFVVYEGKISEYLLLFLHWFPLNLLILKGELVTGWI</sequence>